<dbReference type="GO" id="GO:0006813">
    <property type="term" value="P:potassium ion transport"/>
    <property type="evidence" value="ECO:0007669"/>
    <property type="project" value="InterPro"/>
</dbReference>
<feature type="domain" description="RCK N-terminal" evidence="1">
    <location>
        <begin position="6"/>
        <end position="121"/>
    </location>
</feature>
<reference evidence="2 3" key="1">
    <citation type="submission" date="2018-05" db="EMBL/GenBank/DDBJ databases">
        <title>Genomic Encyclopedia of Type Strains, Phase IV (KMG-IV): sequencing the most valuable type-strain genomes for metagenomic binning, comparative biology and taxonomic classification.</title>
        <authorList>
            <person name="Goeker M."/>
        </authorList>
    </citation>
    <scope>NUCLEOTIDE SEQUENCE [LARGE SCALE GENOMIC DNA]</scope>
    <source>
        <strain evidence="2 3">DSM 44704</strain>
    </source>
</reference>
<keyword evidence="2" id="KW-0813">Transport</keyword>
<dbReference type="GO" id="GO:0034220">
    <property type="term" value="P:monoatomic ion transmembrane transport"/>
    <property type="evidence" value="ECO:0007669"/>
    <property type="project" value="UniProtKB-KW"/>
</dbReference>
<dbReference type="InterPro" id="IPR050721">
    <property type="entry name" value="Trk_Ktr_HKT_K-transport"/>
</dbReference>
<evidence type="ECO:0000259" key="1">
    <source>
        <dbReference type="Pfam" id="PF02254"/>
    </source>
</evidence>
<comment type="caution">
    <text evidence="2">The sequence shown here is derived from an EMBL/GenBank/DDBJ whole genome shotgun (WGS) entry which is preliminary data.</text>
</comment>
<evidence type="ECO:0000313" key="3">
    <source>
        <dbReference type="Proteomes" id="UP000247569"/>
    </source>
</evidence>
<organism evidence="2 3">
    <name type="scientific">Nocardia tenerifensis</name>
    <dbReference type="NCBI Taxonomy" id="228006"/>
    <lineage>
        <taxon>Bacteria</taxon>
        <taxon>Bacillati</taxon>
        <taxon>Actinomycetota</taxon>
        <taxon>Actinomycetes</taxon>
        <taxon>Mycobacteriales</taxon>
        <taxon>Nocardiaceae</taxon>
        <taxon>Nocardia</taxon>
    </lineage>
</organism>
<dbReference type="PANTHER" id="PTHR43833:SF9">
    <property type="entry name" value="POTASSIUM CHANNEL PROTEIN YUGO-RELATED"/>
    <property type="match status" value="1"/>
</dbReference>
<name>A0A318JVB2_9NOCA</name>
<dbReference type="Gene3D" id="3.40.50.720">
    <property type="entry name" value="NAD(P)-binding Rossmann-like Domain"/>
    <property type="match status" value="1"/>
</dbReference>
<accession>A0A318JVB2</accession>
<dbReference type="InterPro" id="IPR003148">
    <property type="entry name" value="RCK_N"/>
</dbReference>
<dbReference type="RefSeq" id="WP_157195417.1">
    <property type="nucleotide sequence ID" value="NZ_QJKF01000011.1"/>
</dbReference>
<keyword evidence="2" id="KW-0406">Ion transport</keyword>
<dbReference type="EMBL" id="QJKF01000011">
    <property type="protein sequence ID" value="PXX59685.1"/>
    <property type="molecule type" value="Genomic_DNA"/>
</dbReference>
<dbReference type="AlphaFoldDB" id="A0A318JVB2"/>
<dbReference type="Pfam" id="PF02254">
    <property type="entry name" value="TrkA_N"/>
    <property type="match status" value="1"/>
</dbReference>
<protein>
    <submittedName>
        <fullName evidence="2">Voltage-gated potassium channel Kch</fullName>
    </submittedName>
</protein>
<dbReference type="Proteomes" id="UP000247569">
    <property type="component" value="Unassembled WGS sequence"/>
</dbReference>
<keyword evidence="2" id="KW-0407">Ion channel</keyword>
<proteinExistence type="predicted"/>
<keyword evidence="3" id="KW-1185">Reference proteome</keyword>
<gene>
    <name evidence="2" type="ORF">DFR70_11167</name>
</gene>
<sequence length="227" mass="24031">MTAHSIVIGYGGTGRNAAHAIAEASPGSPLTVIDTDPARTALARNDGAHSILGDARDLDVLRCAGAGHALAVTIAVGADSEAVRITSAVRGLNNYATICTSLRAGGWKGVAEHLGADQVVVTSKLIGRLVGLSIRRPGLLTEFRRAMWTSPQWVVAERPVRANEIGHYPSDCGSLVLAVRRGDRLRWRVDLDTSLLSASDRLLVIRAAWPPPGRTTDPDQASRPPLD</sequence>
<evidence type="ECO:0000313" key="2">
    <source>
        <dbReference type="EMBL" id="PXX59685.1"/>
    </source>
</evidence>
<dbReference type="SUPFAM" id="SSF51735">
    <property type="entry name" value="NAD(P)-binding Rossmann-fold domains"/>
    <property type="match status" value="1"/>
</dbReference>
<dbReference type="InterPro" id="IPR036291">
    <property type="entry name" value="NAD(P)-bd_dom_sf"/>
</dbReference>
<dbReference type="PANTHER" id="PTHR43833">
    <property type="entry name" value="POTASSIUM CHANNEL PROTEIN 2-RELATED-RELATED"/>
    <property type="match status" value="1"/>
</dbReference>